<dbReference type="AlphaFoldDB" id="A0A0C2ZX50"/>
<evidence type="ECO:0000313" key="3">
    <source>
        <dbReference type="Proteomes" id="UP000053989"/>
    </source>
</evidence>
<reference evidence="3" key="2">
    <citation type="submission" date="2015-01" db="EMBL/GenBank/DDBJ databases">
        <title>Evolutionary Origins and Diversification of the Mycorrhizal Mutualists.</title>
        <authorList>
            <consortium name="DOE Joint Genome Institute"/>
            <consortium name="Mycorrhizal Genomics Consortium"/>
            <person name="Kohler A."/>
            <person name="Kuo A."/>
            <person name="Nagy L.G."/>
            <person name="Floudas D."/>
            <person name="Copeland A."/>
            <person name="Barry K.W."/>
            <person name="Cichocki N."/>
            <person name="Veneault-Fourrey C."/>
            <person name="LaButti K."/>
            <person name="Lindquist E.A."/>
            <person name="Lipzen A."/>
            <person name="Lundell T."/>
            <person name="Morin E."/>
            <person name="Murat C."/>
            <person name="Riley R."/>
            <person name="Ohm R."/>
            <person name="Sun H."/>
            <person name="Tunlid A."/>
            <person name="Henrissat B."/>
            <person name="Grigoriev I.V."/>
            <person name="Hibbett D.S."/>
            <person name="Martin F."/>
        </authorList>
    </citation>
    <scope>NUCLEOTIDE SEQUENCE [LARGE SCALE GENOMIC DNA]</scope>
    <source>
        <strain evidence="3">Foug A</strain>
    </source>
</reference>
<dbReference type="EMBL" id="KN822019">
    <property type="protein sequence ID" value="KIM66038.1"/>
    <property type="molecule type" value="Genomic_DNA"/>
</dbReference>
<organism evidence="2 3">
    <name type="scientific">Scleroderma citrinum Foug A</name>
    <dbReference type="NCBI Taxonomy" id="1036808"/>
    <lineage>
        <taxon>Eukaryota</taxon>
        <taxon>Fungi</taxon>
        <taxon>Dikarya</taxon>
        <taxon>Basidiomycota</taxon>
        <taxon>Agaricomycotina</taxon>
        <taxon>Agaricomycetes</taxon>
        <taxon>Agaricomycetidae</taxon>
        <taxon>Boletales</taxon>
        <taxon>Sclerodermatineae</taxon>
        <taxon>Sclerodermataceae</taxon>
        <taxon>Scleroderma</taxon>
    </lineage>
</organism>
<sequence>MENQTDLVPDETTGVGQREDGTSCTAIPQIKSIADTISVARVARDIRPNYYAANPSRY</sequence>
<protein>
    <submittedName>
        <fullName evidence="2">Uncharacterized protein</fullName>
    </submittedName>
</protein>
<reference evidence="2 3" key="1">
    <citation type="submission" date="2014-04" db="EMBL/GenBank/DDBJ databases">
        <authorList>
            <consortium name="DOE Joint Genome Institute"/>
            <person name="Kuo A."/>
            <person name="Kohler A."/>
            <person name="Nagy L.G."/>
            <person name="Floudas D."/>
            <person name="Copeland A."/>
            <person name="Barry K.W."/>
            <person name="Cichocki N."/>
            <person name="Veneault-Fourrey C."/>
            <person name="LaButti K."/>
            <person name="Lindquist E.A."/>
            <person name="Lipzen A."/>
            <person name="Lundell T."/>
            <person name="Morin E."/>
            <person name="Murat C."/>
            <person name="Sun H."/>
            <person name="Tunlid A."/>
            <person name="Henrissat B."/>
            <person name="Grigoriev I.V."/>
            <person name="Hibbett D.S."/>
            <person name="Martin F."/>
            <person name="Nordberg H.P."/>
            <person name="Cantor M.N."/>
            <person name="Hua S.X."/>
        </authorList>
    </citation>
    <scope>NUCLEOTIDE SEQUENCE [LARGE SCALE GENOMIC DNA]</scope>
    <source>
        <strain evidence="2 3">Foug A</strain>
    </source>
</reference>
<dbReference type="HOGENOM" id="CLU_2980388_0_0_1"/>
<keyword evidence="3" id="KW-1185">Reference proteome</keyword>
<dbReference type="InParanoid" id="A0A0C2ZX50"/>
<evidence type="ECO:0000256" key="1">
    <source>
        <dbReference type="SAM" id="MobiDB-lite"/>
    </source>
</evidence>
<dbReference type="Proteomes" id="UP000053989">
    <property type="component" value="Unassembled WGS sequence"/>
</dbReference>
<feature type="region of interest" description="Disordered" evidence="1">
    <location>
        <begin position="1"/>
        <end position="22"/>
    </location>
</feature>
<gene>
    <name evidence="2" type="ORF">SCLCIDRAFT_1211689</name>
</gene>
<name>A0A0C2ZX50_9AGAM</name>
<evidence type="ECO:0000313" key="2">
    <source>
        <dbReference type="EMBL" id="KIM66038.1"/>
    </source>
</evidence>
<accession>A0A0C2ZX50</accession>
<proteinExistence type="predicted"/>